<gene>
    <name evidence="4" type="ORF">ONE63_006150</name>
</gene>
<feature type="compositionally biased region" description="Low complexity" evidence="1">
    <location>
        <begin position="110"/>
        <end position="120"/>
    </location>
</feature>
<dbReference type="Pfam" id="PF00194">
    <property type="entry name" value="Carb_anhydrase"/>
    <property type="match status" value="1"/>
</dbReference>
<evidence type="ECO:0000256" key="2">
    <source>
        <dbReference type="SAM" id="SignalP"/>
    </source>
</evidence>
<name>A0AAV7XV29_9NEOP</name>
<protein>
    <recommendedName>
        <fullName evidence="3">Alpha-carbonic anhydrase domain-containing protein</fullName>
    </recommendedName>
</protein>
<proteinExistence type="predicted"/>
<keyword evidence="2" id="KW-0732">Signal</keyword>
<dbReference type="SMART" id="SM01057">
    <property type="entry name" value="Carb_anhydrase"/>
    <property type="match status" value="1"/>
</dbReference>
<feature type="compositionally biased region" description="Low complexity" evidence="1">
    <location>
        <begin position="257"/>
        <end position="279"/>
    </location>
</feature>
<dbReference type="Proteomes" id="UP001075354">
    <property type="component" value="Chromosome 3"/>
</dbReference>
<feature type="compositionally biased region" description="Basic and acidic residues" evidence="1">
    <location>
        <begin position="230"/>
        <end position="239"/>
    </location>
</feature>
<feature type="compositionally biased region" description="Basic and acidic residues" evidence="1">
    <location>
        <begin position="295"/>
        <end position="314"/>
    </location>
</feature>
<reference evidence="4" key="1">
    <citation type="submission" date="2022-12" db="EMBL/GenBank/DDBJ databases">
        <title>Chromosome-level genome assembly of the bean flower thrips Megalurothrips usitatus.</title>
        <authorList>
            <person name="Ma L."/>
            <person name="Liu Q."/>
            <person name="Li H."/>
            <person name="Cai W."/>
        </authorList>
    </citation>
    <scope>NUCLEOTIDE SEQUENCE</scope>
    <source>
        <strain evidence="4">Cailab_2022a</strain>
    </source>
</reference>
<feature type="region of interest" description="Disordered" evidence="1">
    <location>
        <begin position="105"/>
        <end position="143"/>
    </location>
</feature>
<evidence type="ECO:0000259" key="3">
    <source>
        <dbReference type="PROSITE" id="PS51144"/>
    </source>
</evidence>
<dbReference type="PROSITE" id="PS51144">
    <property type="entry name" value="ALPHA_CA_2"/>
    <property type="match status" value="1"/>
</dbReference>
<dbReference type="EMBL" id="JAPTSV010000003">
    <property type="protein sequence ID" value="KAJ1529362.1"/>
    <property type="molecule type" value="Genomic_DNA"/>
</dbReference>
<dbReference type="SUPFAM" id="SSF51069">
    <property type="entry name" value="Carbonic anhydrase"/>
    <property type="match status" value="1"/>
</dbReference>
<accession>A0AAV7XV29</accession>
<evidence type="ECO:0000313" key="4">
    <source>
        <dbReference type="EMBL" id="KAJ1529362.1"/>
    </source>
</evidence>
<dbReference type="Gene3D" id="3.10.200.10">
    <property type="entry name" value="Alpha carbonic anhydrase"/>
    <property type="match status" value="1"/>
</dbReference>
<feature type="region of interest" description="Disordered" evidence="1">
    <location>
        <begin position="257"/>
        <end position="320"/>
    </location>
</feature>
<comment type="caution">
    <text evidence="4">The sequence shown here is derived from an EMBL/GenBank/DDBJ whole genome shotgun (WGS) entry which is preliminary data.</text>
</comment>
<feature type="chain" id="PRO_5043339208" description="Alpha-carbonic anhydrase domain-containing protein" evidence="2">
    <location>
        <begin position="21"/>
        <end position="320"/>
    </location>
</feature>
<evidence type="ECO:0000313" key="5">
    <source>
        <dbReference type="Proteomes" id="UP001075354"/>
    </source>
</evidence>
<organism evidence="4 5">
    <name type="scientific">Megalurothrips usitatus</name>
    <name type="common">bean blossom thrips</name>
    <dbReference type="NCBI Taxonomy" id="439358"/>
    <lineage>
        <taxon>Eukaryota</taxon>
        <taxon>Metazoa</taxon>
        <taxon>Ecdysozoa</taxon>
        <taxon>Arthropoda</taxon>
        <taxon>Hexapoda</taxon>
        <taxon>Insecta</taxon>
        <taxon>Pterygota</taxon>
        <taxon>Neoptera</taxon>
        <taxon>Paraneoptera</taxon>
        <taxon>Thysanoptera</taxon>
        <taxon>Terebrantia</taxon>
        <taxon>Thripoidea</taxon>
        <taxon>Thripidae</taxon>
        <taxon>Megalurothrips</taxon>
    </lineage>
</organism>
<feature type="region of interest" description="Disordered" evidence="1">
    <location>
        <begin position="156"/>
        <end position="243"/>
    </location>
</feature>
<sequence length="320" mass="34350">MNLVRIDVLLVLVLVQESIGSWEEWWTYDGISGPGFWGLINPQWGLCSKGRRQSPVNIEPDKLLFDPRLRPLHVDKHKINGFLQNTGQSLVLRVDQDSKHHVNISGGPAGVPLPAAGGLHPLRHARRPGLRAPRPRPGLPRRDPAVRLQRGALPQHVGGAAQVAGHRGHLPHAADRGDAEPGAQASHVGVQQGAPPRSDHADPSPVGARAAARHGPLHDVRGQHHPPRLLGDHGVDHHQQAHLHHAAGAVLAAQADAGLPRDPQGPAGQQRPAAAAATPPHREDQHRLLQGAGEKLPDDVQGHALQSEHLERQRNSVAVT</sequence>
<keyword evidence="5" id="KW-1185">Reference proteome</keyword>
<dbReference type="InterPro" id="IPR036398">
    <property type="entry name" value="CA_dom_sf"/>
</dbReference>
<feature type="domain" description="Alpha-carbonic anhydrase" evidence="3">
    <location>
        <begin position="24"/>
        <end position="320"/>
    </location>
</feature>
<dbReference type="InterPro" id="IPR001148">
    <property type="entry name" value="CA_dom"/>
</dbReference>
<evidence type="ECO:0000256" key="1">
    <source>
        <dbReference type="SAM" id="MobiDB-lite"/>
    </source>
</evidence>
<dbReference type="AlphaFoldDB" id="A0AAV7XV29"/>
<feature type="signal peptide" evidence="2">
    <location>
        <begin position="1"/>
        <end position="20"/>
    </location>
</feature>